<comment type="caution">
    <text evidence="2">The sequence shown here is derived from an EMBL/GenBank/DDBJ whole genome shotgun (WGS) entry which is preliminary data.</text>
</comment>
<evidence type="ECO:0000259" key="1">
    <source>
        <dbReference type="PROSITE" id="PS51819"/>
    </source>
</evidence>
<dbReference type="InterPro" id="IPR037523">
    <property type="entry name" value="VOC_core"/>
</dbReference>
<proteinExistence type="predicted"/>
<dbReference type="STRING" id="1802319.A2928_04725"/>
<protein>
    <recommendedName>
        <fullName evidence="1">VOC domain-containing protein</fullName>
    </recommendedName>
</protein>
<evidence type="ECO:0000313" key="2">
    <source>
        <dbReference type="EMBL" id="OHA34176.1"/>
    </source>
</evidence>
<gene>
    <name evidence="2" type="ORF">A2928_04725</name>
</gene>
<evidence type="ECO:0000313" key="3">
    <source>
        <dbReference type="Proteomes" id="UP000176221"/>
    </source>
</evidence>
<dbReference type="PROSITE" id="PS51819">
    <property type="entry name" value="VOC"/>
    <property type="match status" value="1"/>
</dbReference>
<accession>A0A1G2NDN4</accession>
<sequence>MKIKEIAFVCYGVGDIKKARKFYEDVLGLKPRSVWIDPKGKSGFIEYEIGPHTLAIGMGAKNFKPGKAGATVAVEVEDFEEAMKKIKKSRVKILMQPHESNVCWMMLVEDPSKNQIMIHKRKS</sequence>
<dbReference type="Proteomes" id="UP000176221">
    <property type="component" value="Unassembled WGS sequence"/>
</dbReference>
<dbReference type="Pfam" id="PF00903">
    <property type="entry name" value="Glyoxalase"/>
    <property type="match status" value="1"/>
</dbReference>
<organism evidence="2 3">
    <name type="scientific">Candidatus Taylorbacteria bacterium RIFCSPLOWO2_01_FULL_45_15b</name>
    <dbReference type="NCBI Taxonomy" id="1802319"/>
    <lineage>
        <taxon>Bacteria</taxon>
        <taxon>Candidatus Tayloriibacteriota</taxon>
    </lineage>
</organism>
<dbReference type="EMBL" id="MHRX01000015">
    <property type="protein sequence ID" value="OHA34176.1"/>
    <property type="molecule type" value="Genomic_DNA"/>
</dbReference>
<dbReference type="InterPro" id="IPR029068">
    <property type="entry name" value="Glyas_Bleomycin-R_OHBP_Dase"/>
</dbReference>
<dbReference type="SUPFAM" id="SSF54593">
    <property type="entry name" value="Glyoxalase/Bleomycin resistance protein/Dihydroxybiphenyl dioxygenase"/>
    <property type="match status" value="1"/>
</dbReference>
<dbReference type="InterPro" id="IPR004360">
    <property type="entry name" value="Glyas_Fos-R_dOase_dom"/>
</dbReference>
<dbReference type="CDD" id="cd06587">
    <property type="entry name" value="VOC"/>
    <property type="match status" value="1"/>
</dbReference>
<name>A0A1G2NDN4_9BACT</name>
<dbReference type="Gene3D" id="3.10.180.10">
    <property type="entry name" value="2,3-Dihydroxybiphenyl 1,2-Dioxygenase, domain 1"/>
    <property type="match status" value="1"/>
</dbReference>
<reference evidence="2 3" key="1">
    <citation type="journal article" date="2016" name="Nat. Commun.">
        <title>Thousands of microbial genomes shed light on interconnected biogeochemical processes in an aquifer system.</title>
        <authorList>
            <person name="Anantharaman K."/>
            <person name="Brown C.T."/>
            <person name="Hug L.A."/>
            <person name="Sharon I."/>
            <person name="Castelle C.J."/>
            <person name="Probst A.J."/>
            <person name="Thomas B.C."/>
            <person name="Singh A."/>
            <person name="Wilkins M.J."/>
            <person name="Karaoz U."/>
            <person name="Brodie E.L."/>
            <person name="Williams K.H."/>
            <person name="Hubbard S.S."/>
            <person name="Banfield J.F."/>
        </authorList>
    </citation>
    <scope>NUCLEOTIDE SEQUENCE [LARGE SCALE GENOMIC DNA]</scope>
</reference>
<feature type="domain" description="VOC" evidence="1">
    <location>
        <begin position="5"/>
        <end position="121"/>
    </location>
</feature>
<dbReference type="AlphaFoldDB" id="A0A1G2NDN4"/>